<feature type="non-terminal residue" evidence="4">
    <location>
        <position position="1"/>
    </location>
</feature>
<evidence type="ECO:0000256" key="3">
    <source>
        <dbReference type="PROSITE-ProRule" id="PRU00023"/>
    </source>
</evidence>
<proteinExistence type="predicted"/>
<dbReference type="STRING" id="6669.E9HWF6"/>
<dbReference type="PhylomeDB" id="E9HWF6"/>
<evidence type="ECO:0000256" key="2">
    <source>
        <dbReference type="ARBA" id="ARBA00023043"/>
    </source>
</evidence>
<sequence>MEGRRKDFEDLAVNLTSESLNSVDSLGYTLLEWATVFSTSHWPIDQFLIEKGAEIQTDEGLFRRNVFFIALKFLDPDKDGQTPSLAFHGVDIRGVNQSGDTALHLALYGGKGQTAKKILSQVKDYDVNATDSKGDTPLYLAIRLKREFVLIKKILARTNSESVNKHNEYGNTALHYAILNQSKAVVEELLKRMDVDVNVKNNDNHTALHFATFLEDFPIDWFRDILRKSTNVNAQDKEGHTALQTAILRMSKRAVKELLNHNSVDVNVKNGANKTALHFASLWNDIPLDLLRIILEKSTNVNAQDANGNTALQLAIVKKCEAMIKELVNHKDVNVNLKNNQNQTELHVASVWKNMSVDLFRKILEKSSDVNAQEIDGHTALHISIIYESKIILRKSTDVNVQEKDGHTPLHCAIIYNSEIAVNELL</sequence>
<dbReference type="Pfam" id="PF00023">
    <property type="entry name" value="Ank"/>
    <property type="match status" value="1"/>
</dbReference>
<reference evidence="4 5" key="1">
    <citation type="journal article" date="2011" name="Science">
        <title>The ecoresponsive genome of Daphnia pulex.</title>
        <authorList>
            <person name="Colbourne J.K."/>
            <person name="Pfrender M.E."/>
            <person name="Gilbert D."/>
            <person name="Thomas W.K."/>
            <person name="Tucker A."/>
            <person name="Oakley T.H."/>
            <person name="Tokishita S."/>
            <person name="Aerts A."/>
            <person name="Arnold G.J."/>
            <person name="Basu M.K."/>
            <person name="Bauer D.J."/>
            <person name="Caceres C.E."/>
            <person name="Carmel L."/>
            <person name="Casola C."/>
            <person name="Choi J.H."/>
            <person name="Detter J.C."/>
            <person name="Dong Q."/>
            <person name="Dusheyko S."/>
            <person name="Eads B.D."/>
            <person name="Frohlich T."/>
            <person name="Geiler-Samerotte K.A."/>
            <person name="Gerlach D."/>
            <person name="Hatcher P."/>
            <person name="Jogdeo S."/>
            <person name="Krijgsveld J."/>
            <person name="Kriventseva E.V."/>
            <person name="Kultz D."/>
            <person name="Laforsch C."/>
            <person name="Lindquist E."/>
            <person name="Lopez J."/>
            <person name="Manak J.R."/>
            <person name="Muller J."/>
            <person name="Pangilinan J."/>
            <person name="Patwardhan R.P."/>
            <person name="Pitluck S."/>
            <person name="Pritham E.J."/>
            <person name="Rechtsteiner A."/>
            <person name="Rho M."/>
            <person name="Rogozin I.B."/>
            <person name="Sakarya O."/>
            <person name="Salamov A."/>
            <person name="Schaack S."/>
            <person name="Shapiro H."/>
            <person name="Shiga Y."/>
            <person name="Skalitzky C."/>
            <person name="Smith Z."/>
            <person name="Souvorov A."/>
            <person name="Sung W."/>
            <person name="Tang Z."/>
            <person name="Tsuchiya D."/>
            <person name="Tu H."/>
            <person name="Vos H."/>
            <person name="Wang M."/>
            <person name="Wolf Y.I."/>
            <person name="Yamagata H."/>
            <person name="Yamada T."/>
            <person name="Ye Y."/>
            <person name="Shaw J.R."/>
            <person name="Andrews J."/>
            <person name="Crease T.J."/>
            <person name="Tang H."/>
            <person name="Lucas S.M."/>
            <person name="Robertson H.M."/>
            <person name="Bork P."/>
            <person name="Koonin E.V."/>
            <person name="Zdobnov E.M."/>
            <person name="Grigoriev I.V."/>
            <person name="Lynch M."/>
            <person name="Boore J.L."/>
        </authorList>
    </citation>
    <scope>NUCLEOTIDE SEQUENCE [LARGE SCALE GENOMIC DNA]</scope>
</reference>
<dbReference type="HOGENOM" id="CLU_000134_48_0_1"/>
<accession>E9HWF6</accession>
<gene>
    <name evidence="4" type="ORF">DAPPUDRAFT_66590</name>
</gene>
<dbReference type="SMART" id="SM00248">
    <property type="entry name" value="ANK"/>
    <property type="match status" value="8"/>
</dbReference>
<keyword evidence="5" id="KW-1185">Reference proteome</keyword>
<dbReference type="PROSITE" id="PS50088">
    <property type="entry name" value="ANK_REPEAT"/>
    <property type="match status" value="4"/>
</dbReference>
<feature type="repeat" description="ANK" evidence="3">
    <location>
        <begin position="341"/>
        <end position="375"/>
    </location>
</feature>
<dbReference type="InParanoid" id="E9HWF6"/>
<dbReference type="KEGG" id="dpx:DAPPUDRAFT_66590"/>
<feature type="repeat" description="ANK" evidence="3">
    <location>
        <begin position="169"/>
        <end position="202"/>
    </location>
</feature>
<dbReference type="eggNOG" id="KOG0504">
    <property type="taxonomic scope" value="Eukaryota"/>
</dbReference>
<dbReference type="PANTHER" id="PTHR24161:SF124">
    <property type="entry name" value="TRANSIENT RECEPTOR POTENTIAL CHANNEL PYREXIA"/>
    <property type="match status" value="1"/>
</dbReference>
<dbReference type="PANTHER" id="PTHR24161">
    <property type="entry name" value="ANK_REP_REGION DOMAIN-CONTAINING PROTEIN-RELATED"/>
    <property type="match status" value="1"/>
</dbReference>
<organism evidence="4 5">
    <name type="scientific">Daphnia pulex</name>
    <name type="common">Water flea</name>
    <dbReference type="NCBI Taxonomy" id="6669"/>
    <lineage>
        <taxon>Eukaryota</taxon>
        <taxon>Metazoa</taxon>
        <taxon>Ecdysozoa</taxon>
        <taxon>Arthropoda</taxon>
        <taxon>Crustacea</taxon>
        <taxon>Branchiopoda</taxon>
        <taxon>Diplostraca</taxon>
        <taxon>Cladocera</taxon>
        <taxon>Anomopoda</taxon>
        <taxon>Daphniidae</taxon>
        <taxon>Daphnia</taxon>
    </lineage>
</organism>
<keyword evidence="1" id="KW-0677">Repeat</keyword>
<dbReference type="OMA" id="AMQDGCT"/>
<keyword evidence="2 3" id="KW-0040">ANK repeat</keyword>
<dbReference type="InterPro" id="IPR036770">
    <property type="entry name" value="Ankyrin_rpt-contain_sf"/>
</dbReference>
<evidence type="ECO:0000256" key="1">
    <source>
        <dbReference type="ARBA" id="ARBA00022737"/>
    </source>
</evidence>
<dbReference type="AlphaFoldDB" id="E9HWF6"/>
<name>E9HWF6_DAPPU</name>
<protein>
    <submittedName>
        <fullName evidence="4">Uncharacterized protein</fullName>
    </submittedName>
</protein>
<dbReference type="Pfam" id="PF12796">
    <property type="entry name" value="Ank_2"/>
    <property type="match status" value="4"/>
</dbReference>
<dbReference type="SUPFAM" id="SSF48403">
    <property type="entry name" value="Ankyrin repeat"/>
    <property type="match status" value="1"/>
</dbReference>
<dbReference type="PROSITE" id="PS50297">
    <property type="entry name" value="ANK_REP_REGION"/>
    <property type="match status" value="2"/>
</dbReference>
<dbReference type="Proteomes" id="UP000000305">
    <property type="component" value="Unassembled WGS sequence"/>
</dbReference>
<evidence type="ECO:0000313" key="4">
    <source>
        <dbReference type="EMBL" id="EFX63924.1"/>
    </source>
</evidence>
<feature type="repeat" description="ANK" evidence="3">
    <location>
        <begin position="405"/>
        <end position="426"/>
    </location>
</feature>
<dbReference type="InterPro" id="IPR002110">
    <property type="entry name" value="Ankyrin_rpt"/>
</dbReference>
<dbReference type="Gene3D" id="1.25.40.20">
    <property type="entry name" value="Ankyrin repeat-containing domain"/>
    <property type="match status" value="4"/>
</dbReference>
<evidence type="ECO:0000313" key="5">
    <source>
        <dbReference type="Proteomes" id="UP000000305"/>
    </source>
</evidence>
<dbReference type="EMBL" id="GL732921">
    <property type="protein sequence ID" value="EFX63924.1"/>
    <property type="molecule type" value="Genomic_DNA"/>
</dbReference>
<feature type="repeat" description="ANK" evidence="3">
    <location>
        <begin position="272"/>
        <end position="306"/>
    </location>
</feature>
<dbReference type="OrthoDB" id="6354997at2759"/>